<dbReference type="Proteomes" id="UP000217276">
    <property type="component" value="Chromosome"/>
</dbReference>
<feature type="transmembrane region" description="Helical" evidence="1">
    <location>
        <begin position="53"/>
        <end position="72"/>
    </location>
</feature>
<keyword evidence="1" id="KW-0812">Transmembrane</keyword>
<evidence type="ECO:0000313" key="2">
    <source>
        <dbReference type="EMBL" id="ATA81468.1"/>
    </source>
</evidence>
<dbReference type="EMBL" id="CP022384">
    <property type="protein sequence ID" value="ATA81468.1"/>
    <property type="molecule type" value="Genomic_DNA"/>
</dbReference>
<name>A0A250FBQ4_9FLAO</name>
<dbReference type="RefSeq" id="WP_095913333.1">
    <property type="nucleotide sequence ID" value="NZ_CP022384.1"/>
</dbReference>
<organism evidence="2 3">
    <name type="scientific">Capnocytophaga leadbetteri</name>
    <dbReference type="NCBI Taxonomy" id="327575"/>
    <lineage>
        <taxon>Bacteria</taxon>
        <taxon>Pseudomonadati</taxon>
        <taxon>Bacteroidota</taxon>
        <taxon>Flavobacteriia</taxon>
        <taxon>Flavobacteriales</taxon>
        <taxon>Flavobacteriaceae</taxon>
        <taxon>Capnocytophaga</taxon>
    </lineage>
</organism>
<keyword evidence="1" id="KW-1133">Transmembrane helix</keyword>
<keyword evidence="1" id="KW-0472">Membrane</keyword>
<reference evidence="3" key="1">
    <citation type="submission" date="2017-06" db="EMBL/GenBank/DDBJ databases">
        <title>Capnocytophaga spp. assemblies.</title>
        <authorList>
            <person name="Gulvik C.A."/>
        </authorList>
    </citation>
    <scope>NUCLEOTIDE SEQUENCE [LARGE SCALE GENOMIC DNA]</scope>
    <source>
        <strain evidence="3">H6253</strain>
    </source>
</reference>
<sequence>MNNKKIEIMWKNKIKNLFQTREIPPERDLWAALEAQLDQREAKVVRPKAYFRIWHYAVAASVLLAVAVGVFYERIGLPTAQQPPITTVATEDKTPNAPLDTTPNVVAPVPVVVPQPTAPTVADKVANTTIAPAKKSDKALDEEVDALLADVSTEALLAEVMQQVEKEQHLFKTREEQRALQGLKNLSPQELLLMATTEEMLDNYVAANYPTDKLLSEVERDLMKEKVQRFLNKIVAQWNEMRYALQ</sequence>
<accession>A0A250FBQ4</accession>
<protein>
    <submittedName>
        <fullName evidence="2">Uncharacterized protein</fullName>
    </submittedName>
</protein>
<dbReference type="AlphaFoldDB" id="A0A250FBQ4"/>
<keyword evidence="3" id="KW-1185">Reference proteome</keyword>
<gene>
    <name evidence="2" type="ORF">CGC53_03440</name>
</gene>
<dbReference type="KEGG" id="clk:CGC53_03440"/>
<evidence type="ECO:0000313" key="3">
    <source>
        <dbReference type="Proteomes" id="UP000217276"/>
    </source>
</evidence>
<evidence type="ECO:0000256" key="1">
    <source>
        <dbReference type="SAM" id="Phobius"/>
    </source>
</evidence>
<proteinExistence type="predicted"/>